<evidence type="ECO:0000313" key="2">
    <source>
        <dbReference type="EMBL" id="MDX3018016.1"/>
    </source>
</evidence>
<dbReference type="Proteomes" id="UP001272987">
    <property type="component" value="Unassembled WGS sequence"/>
</dbReference>
<reference evidence="1 3" key="1">
    <citation type="journal article" date="2023" name="Microb. Genom.">
        <title>Mesoterricola silvestris gen. nov., sp. nov., Mesoterricola sediminis sp. nov., Geothrix oryzae sp. nov., Geothrix edaphica sp. nov., Geothrix rubra sp. nov., and Geothrix limicola sp. nov., six novel members of Acidobacteriota isolated from soils.</title>
        <authorList>
            <person name="Weisberg A.J."/>
            <person name="Pearce E."/>
            <person name="Kramer C.G."/>
            <person name="Chang J.H."/>
            <person name="Clarke C.R."/>
        </authorList>
    </citation>
    <scope>NUCLEOTIDE SEQUENCE</scope>
    <source>
        <strain evidence="2 3">NB05-1H</strain>
        <strain evidence="1">NRRL_B-16521</strain>
    </source>
</reference>
<organism evidence="1 4">
    <name type="scientific">Streptomyces acidiscabies</name>
    <dbReference type="NCBI Taxonomy" id="42234"/>
    <lineage>
        <taxon>Bacteria</taxon>
        <taxon>Bacillati</taxon>
        <taxon>Actinomycetota</taxon>
        <taxon>Actinomycetes</taxon>
        <taxon>Kitasatosporales</taxon>
        <taxon>Streptomycetaceae</taxon>
        <taxon>Streptomyces</taxon>
    </lineage>
</organism>
<dbReference type="AlphaFoldDB" id="A0AAP6BCK8"/>
<gene>
    <name evidence="1" type="ORF">PV399_20060</name>
    <name evidence="2" type="ORF">PV666_08995</name>
</gene>
<comment type="caution">
    <text evidence="1">The sequence shown here is derived from an EMBL/GenBank/DDBJ whole genome shotgun (WGS) entry which is preliminary data.</text>
</comment>
<sequence>MDGADLLAEALGHVADEEPGGTVDAADVPDADAGTALRLTMWPDRRAIIPGRTALPACGKPRRLVSIILSQSSTARSDHLEKQHRACVADQVAGRAVLTGGETYRPSTSSGWVTSALWAAGTTRTVVAPMWRRRGDGADAALEVGFVAVCQGGFLLAVRTGRTVRAQKSTSASVIASGW</sequence>
<evidence type="ECO:0000313" key="3">
    <source>
        <dbReference type="Proteomes" id="UP001272987"/>
    </source>
</evidence>
<dbReference type="EMBL" id="JARAWP010000004">
    <property type="protein sequence ID" value="MDX3018016.1"/>
    <property type="molecule type" value="Genomic_DNA"/>
</dbReference>
<dbReference type="EMBL" id="JARAWC010000014">
    <property type="protein sequence ID" value="MDX2961987.1"/>
    <property type="molecule type" value="Genomic_DNA"/>
</dbReference>
<accession>A0AAP6BCK8</accession>
<protein>
    <submittedName>
        <fullName evidence="1">Uncharacterized protein</fullName>
    </submittedName>
</protein>
<evidence type="ECO:0000313" key="4">
    <source>
        <dbReference type="Proteomes" id="UP001282288"/>
    </source>
</evidence>
<name>A0AAP6BCK8_9ACTN</name>
<dbReference type="Proteomes" id="UP001282288">
    <property type="component" value="Unassembled WGS sequence"/>
</dbReference>
<evidence type="ECO:0000313" key="1">
    <source>
        <dbReference type="EMBL" id="MDX2961987.1"/>
    </source>
</evidence>
<dbReference type="RefSeq" id="WP_029184215.1">
    <property type="nucleotide sequence ID" value="NZ_CP122369.1"/>
</dbReference>
<dbReference type="GeneID" id="303469236"/>
<proteinExistence type="predicted"/>
<keyword evidence="3" id="KW-1185">Reference proteome</keyword>